<dbReference type="Pfam" id="PF00005">
    <property type="entry name" value="ABC_tran"/>
    <property type="match status" value="1"/>
</dbReference>
<dbReference type="OrthoDB" id="6461291at2"/>
<keyword evidence="7" id="KW-1185">Reference proteome</keyword>
<dbReference type="AlphaFoldDB" id="A0A1V8M8F9"/>
<dbReference type="Proteomes" id="UP000191980">
    <property type="component" value="Unassembled WGS sequence"/>
</dbReference>
<dbReference type="EMBL" id="LPUF01000001">
    <property type="protein sequence ID" value="OQK17808.1"/>
    <property type="molecule type" value="Genomic_DNA"/>
</dbReference>
<dbReference type="PROSITE" id="PS50893">
    <property type="entry name" value="ABC_TRANSPORTER_2"/>
    <property type="match status" value="1"/>
</dbReference>
<evidence type="ECO:0000259" key="5">
    <source>
        <dbReference type="PROSITE" id="PS50893"/>
    </source>
</evidence>
<evidence type="ECO:0000313" key="6">
    <source>
        <dbReference type="EMBL" id="OQK17808.1"/>
    </source>
</evidence>
<dbReference type="PANTHER" id="PTHR42734:SF17">
    <property type="entry name" value="METAL TRANSPORT SYSTEM ATP-BINDING PROTEIN TM_0124-RELATED"/>
    <property type="match status" value="1"/>
</dbReference>
<name>A0A1V8M8F9_9GAMM</name>
<keyword evidence="4 6" id="KW-0067">ATP-binding</keyword>
<comment type="similarity">
    <text evidence="1">Belongs to the ABC transporter superfamily.</text>
</comment>
<dbReference type="SMART" id="SM00382">
    <property type="entry name" value="AAA"/>
    <property type="match status" value="1"/>
</dbReference>
<evidence type="ECO:0000256" key="3">
    <source>
        <dbReference type="ARBA" id="ARBA00022741"/>
    </source>
</evidence>
<keyword evidence="2" id="KW-0813">Transport</keyword>
<accession>A0A1V8M8F9</accession>
<evidence type="ECO:0000313" key="7">
    <source>
        <dbReference type="Proteomes" id="UP000191980"/>
    </source>
</evidence>
<dbReference type="SUPFAM" id="SSF52540">
    <property type="entry name" value="P-loop containing nucleoside triphosphate hydrolases"/>
    <property type="match status" value="1"/>
</dbReference>
<dbReference type="Gene3D" id="3.40.50.300">
    <property type="entry name" value="P-loop containing nucleotide triphosphate hydrolases"/>
    <property type="match status" value="1"/>
</dbReference>
<dbReference type="PANTHER" id="PTHR42734">
    <property type="entry name" value="METAL TRANSPORT SYSTEM ATP-BINDING PROTEIN TM_0124-RELATED"/>
    <property type="match status" value="1"/>
</dbReference>
<evidence type="ECO:0000256" key="2">
    <source>
        <dbReference type="ARBA" id="ARBA00022448"/>
    </source>
</evidence>
<dbReference type="InterPro" id="IPR050153">
    <property type="entry name" value="Metal_Ion_Import_ABC"/>
</dbReference>
<proteinExistence type="inferred from homology"/>
<dbReference type="RefSeq" id="WP_080522417.1">
    <property type="nucleotide sequence ID" value="NZ_LPUF01000001.1"/>
</dbReference>
<dbReference type="STRING" id="1420851.AU255_08080"/>
<gene>
    <name evidence="6" type="ORF">AU255_08080</name>
</gene>
<dbReference type="GO" id="GO:0016887">
    <property type="term" value="F:ATP hydrolysis activity"/>
    <property type="evidence" value="ECO:0007669"/>
    <property type="project" value="InterPro"/>
</dbReference>
<keyword evidence="3" id="KW-0547">Nucleotide-binding</keyword>
<evidence type="ECO:0000256" key="4">
    <source>
        <dbReference type="ARBA" id="ARBA00022840"/>
    </source>
</evidence>
<dbReference type="GO" id="GO:0005524">
    <property type="term" value="F:ATP binding"/>
    <property type="evidence" value="ECO:0007669"/>
    <property type="project" value="UniProtKB-KW"/>
</dbReference>
<dbReference type="InterPro" id="IPR027417">
    <property type="entry name" value="P-loop_NTPase"/>
</dbReference>
<comment type="caution">
    <text evidence="6">The sequence shown here is derived from an EMBL/GenBank/DDBJ whole genome shotgun (WGS) entry which is preliminary data.</text>
</comment>
<dbReference type="InterPro" id="IPR003593">
    <property type="entry name" value="AAA+_ATPase"/>
</dbReference>
<evidence type="ECO:0000256" key="1">
    <source>
        <dbReference type="ARBA" id="ARBA00005417"/>
    </source>
</evidence>
<reference evidence="6 7" key="1">
    <citation type="submission" date="2015-12" db="EMBL/GenBank/DDBJ databases">
        <authorList>
            <person name="Shamseldin A."/>
            <person name="Moawad H."/>
            <person name="Abd El-Rahim W.M."/>
            <person name="Sadowsky M.J."/>
        </authorList>
    </citation>
    <scope>NUCLEOTIDE SEQUENCE [LARGE SCALE GENOMIC DNA]</scope>
    <source>
        <strain evidence="6 7">WF1</strain>
    </source>
</reference>
<protein>
    <submittedName>
        <fullName evidence="6">ABC transporter ATP-binding protein</fullName>
    </submittedName>
</protein>
<dbReference type="InterPro" id="IPR003439">
    <property type="entry name" value="ABC_transporter-like_ATP-bd"/>
</dbReference>
<organism evidence="6 7">
    <name type="scientific">Methyloprofundus sedimenti</name>
    <dbReference type="NCBI Taxonomy" id="1420851"/>
    <lineage>
        <taxon>Bacteria</taxon>
        <taxon>Pseudomonadati</taxon>
        <taxon>Pseudomonadota</taxon>
        <taxon>Gammaproteobacteria</taxon>
        <taxon>Methylococcales</taxon>
        <taxon>Methylococcaceae</taxon>
        <taxon>Methyloprofundus</taxon>
    </lineage>
</organism>
<feature type="domain" description="ABC transporter" evidence="5">
    <location>
        <begin position="8"/>
        <end position="224"/>
    </location>
</feature>
<sequence>MLNENTVLTVSKLQVAYEGEQIINDLSFTVKKKDILIFLGPNGAGKTTLLRALQNLLPYQGSVSWNAQKISYLPPQEFLQRQNLPPLSIEEFYAFKTSDSNVIKSMIAEVGLNESLLSHQFNELSTGQFQRMLIGWALLDNPEVLILDEPTSGIDIGGEETIYSLLHKFWQNQNLTILLVTHDLNIVWEYATQVICLNKQQTCMGKPDEVLTPEQLKTLYGTGIKFYKHQHR</sequence>